<dbReference type="Pfam" id="PF04434">
    <property type="entry name" value="SWIM"/>
    <property type="match status" value="1"/>
</dbReference>
<accession>V7BXJ3</accession>
<proteinExistence type="predicted"/>
<organism evidence="6 7">
    <name type="scientific">Phaseolus vulgaris</name>
    <name type="common">Kidney bean</name>
    <name type="synonym">French bean</name>
    <dbReference type="NCBI Taxonomy" id="3885"/>
    <lineage>
        <taxon>Eukaryota</taxon>
        <taxon>Viridiplantae</taxon>
        <taxon>Streptophyta</taxon>
        <taxon>Embryophyta</taxon>
        <taxon>Tracheophyta</taxon>
        <taxon>Spermatophyta</taxon>
        <taxon>Magnoliopsida</taxon>
        <taxon>eudicotyledons</taxon>
        <taxon>Gunneridae</taxon>
        <taxon>Pentapetalae</taxon>
        <taxon>rosids</taxon>
        <taxon>fabids</taxon>
        <taxon>Fabales</taxon>
        <taxon>Fabaceae</taxon>
        <taxon>Papilionoideae</taxon>
        <taxon>50 kb inversion clade</taxon>
        <taxon>NPAAA clade</taxon>
        <taxon>indigoferoid/millettioid clade</taxon>
        <taxon>Phaseoleae</taxon>
        <taxon>Phaseolus</taxon>
    </lineage>
</organism>
<dbReference type="OrthoDB" id="1414101at2759"/>
<dbReference type="PROSITE" id="PS50966">
    <property type="entry name" value="ZF_SWIM"/>
    <property type="match status" value="1"/>
</dbReference>
<dbReference type="EMBL" id="CM002292">
    <property type="protein sequence ID" value="ESW21765.1"/>
    <property type="molecule type" value="Genomic_DNA"/>
</dbReference>
<dbReference type="InterPro" id="IPR007527">
    <property type="entry name" value="Znf_SWIM"/>
</dbReference>
<dbReference type="STRING" id="3885.V7BXJ3"/>
<evidence type="ECO:0000259" key="5">
    <source>
        <dbReference type="PROSITE" id="PS50966"/>
    </source>
</evidence>
<gene>
    <name evidence="6" type="ORF">PHAVU_005G097700g</name>
</gene>
<dbReference type="AlphaFoldDB" id="V7BXJ3"/>
<evidence type="ECO:0000256" key="3">
    <source>
        <dbReference type="ARBA" id="ARBA00022833"/>
    </source>
</evidence>
<evidence type="ECO:0000256" key="2">
    <source>
        <dbReference type="ARBA" id="ARBA00022771"/>
    </source>
</evidence>
<name>V7BXJ3_PHAVU</name>
<evidence type="ECO:0000313" key="6">
    <source>
        <dbReference type="EMBL" id="ESW21765.1"/>
    </source>
</evidence>
<evidence type="ECO:0000313" key="7">
    <source>
        <dbReference type="Proteomes" id="UP000000226"/>
    </source>
</evidence>
<sequence length="90" mass="10954">MKVGRNTRFLVKERQNPREVRPLCRFAFRLDELWCDCGKFQKLHLPCSHVLVACKYAHHDFARYISHVYTLQHVFHVYERLFGELINEEY</sequence>
<evidence type="ECO:0000256" key="4">
    <source>
        <dbReference type="PROSITE-ProRule" id="PRU00325"/>
    </source>
</evidence>
<dbReference type="Proteomes" id="UP000000226">
    <property type="component" value="Chromosome 5"/>
</dbReference>
<dbReference type="OMA" id="AHHECKN"/>
<dbReference type="GO" id="GO:0008270">
    <property type="term" value="F:zinc ion binding"/>
    <property type="evidence" value="ECO:0007669"/>
    <property type="project" value="UniProtKB-KW"/>
</dbReference>
<keyword evidence="7" id="KW-1185">Reference proteome</keyword>
<protein>
    <recommendedName>
        <fullName evidence="5">SWIM-type domain-containing protein</fullName>
    </recommendedName>
</protein>
<evidence type="ECO:0000256" key="1">
    <source>
        <dbReference type="ARBA" id="ARBA00022723"/>
    </source>
</evidence>
<feature type="domain" description="SWIM-type" evidence="5">
    <location>
        <begin position="26"/>
        <end position="58"/>
    </location>
</feature>
<dbReference type="InterPro" id="IPR006564">
    <property type="entry name" value="Znf_PMZ"/>
</dbReference>
<keyword evidence="2 4" id="KW-0863">Zinc-finger</keyword>
<keyword evidence="1" id="KW-0479">Metal-binding</keyword>
<dbReference type="SMART" id="SM00575">
    <property type="entry name" value="ZnF_PMZ"/>
    <property type="match status" value="1"/>
</dbReference>
<reference evidence="7" key="1">
    <citation type="journal article" date="2014" name="Nat. Genet.">
        <title>A reference genome for common bean and genome-wide analysis of dual domestications.</title>
        <authorList>
            <person name="Schmutz J."/>
            <person name="McClean P.E."/>
            <person name="Mamidi S."/>
            <person name="Wu G.A."/>
            <person name="Cannon S.B."/>
            <person name="Grimwood J."/>
            <person name="Jenkins J."/>
            <person name="Shu S."/>
            <person name="Song Q."/>
            <person name="Chavarro C."/>
            <person name="Torres-Torres M."/>
            <person name="Geffroy V."/>
            <person name="Moghaddam S.M."/>
            <person name="Gao D."/>
            <person name="Abernathy B."/>
            <person name="Barry K."/>
            <person name="Blair M."/>
            <person name="Brick M.A."/>
            <person name="Chovatia M."/>
            <person name="Gepts P."/>
            <person name="Goodstein D.M."/>
            <person name="Gonzales M."/>
            <person name="Hellsten U."/>
            <person name="Hyten D.L."/>
            <person name="Jia G."/>
            <person name="Kelly J.D."/>
            <person name="Kudrna D."/>
            <person name="Lee R."/>
            <person name="Richard M.M."/>
            <person name="Miklas P.N."/>
            <person name="Osorno J.M."/>
            <person name="Rodrigues J."/>
            <person name="Thareau V."/>
            <person name="Urrea C.A."/>
            <person name="Wang M."/>
            <person name="Yu Y."/>
            <person name="Zhang M."/>
            <person name="Wing R.A."/>
            <person name="Cregan P.B."/>
            <person name="Rokhsar D.S."/>
            <person name="Jackson S.A."/>
        </authorList>
    </citation>
    <scope>NUCLEOTIDE SEQUENCE [LARGE SCALE GENOMIC DNA]</scope>
    <source>
        <strain evidence="7">cv. G19833</strain>
    </source>
</reference>
<keyword evidence="3" id="KW-0862">Zinc</keyword>
<dbReference type="Gramene" id="ESW21765">
    <property type="protein sequence ID" value="ESW21765"/>
    <property type="gene ID" value="PHAVU_005G097700g"/>
</dbReference>